<name>A0A8T1ZXU6_ARASU</name>
<dbReference type="InterPro" id="IPR001810">
    <property type="entry name" value="F-box_dom"/>
</dbReference>
<dbReference type="Pfam" id="PF08268">
    <property type="entry name" value="FBA_3"/>
    <property type="match status" value="1"/>
</dbReference>
<organism evidence="2 3">
    <name type="scientific">Arabidopsis suecica</name>
    <name type="common">Swedish thale-cress</name>
    <name type="synonym">Cardaminopsis suecica</name>
    <dbReference type="NCBI Taxonomy" id="45249"/>
    <lineage>
        <taxon>Eukaryota</taxon>
        <taxon>Viridiplantae</taxon>
        <taxon>Streptophyta</taxon>
        <taxon>Embryophyta</taxon>
        <taxon>Tracheophyta</taxon>
        <taxon>Spermatophyta</taxon>
        <taxon>Magnoliopsida</taxon>
        <taxon>eudicotyledons</taxon>
        <taxon>Gunneridae</taxon>
        <taxon>Pentapetalae</taxon>
        <taxon>rosids</taxon>
        <taxon>malvids</taxon>
        <taxon>Brassicales</taxon>
        <taxon>Brassicaceae</taxon>
        <taxon>Camelineae</taxon>
        <taxon>Arabidopsis</taxon>
    </lineage>
</organism>
<gene>
    <name evidence="2" type="ORF">ISN44_As10g015150</name>
</gene>
<protein>
    <submittedName>
        <fullName evidence="2">F-box-like domain superfamily</fullName>
    </submittedName>
</protein>
<reference evidence="2 3" key="1">
    <citation type="submission" date="2020-12" db="EMBL/GenBank/DDBJ databases">
        <title>Concerted genomic and epigenomic changes stabilize Arabidopsis allopolyploids.</title>
        <authorList>
            <person name="Chen Z."/>
        </authorList>
    </citation>
    <scope>NUCLEOTIDE SEQUENCE [LARGE SCALE GENOMIC DNA]</scope>
    <source>
        <strain evidence="2">As9502</strain>
        <tissue evidence="2">Leaf</tissue>
    </source>
</reference>
<dbReference type="AlphaFoldDB" id="A0A8T1ZXU6"/>
<dbReference type="PANTHER" id="PTHR31111:SF47">
    <property type="entry name" value="F-BOX ASSOCIATED UBIQUITINATION EFFECTOR FAMILY PROTEIN"/>
    <property type="match status" value="1"/>
</dbReference>
<dbReference type="Proteomes" id="UP000694251">
    <property type="component" value="Chromosome 10"/>
</dbReference>
<evidence type="ECO:0000313" key="2">
    <source>
        <dbReference type="EMBL" id="KAG7564760.1"/>
    </source>
</evidence>
<dbReference type="CDD" id="cd22157">
    <property type="entry name" value="F-box_AtFBW1-like"/>
    <property type="match status" value="1"/>
</dbReference>
<keyword evidence="3" id="KW-1185">Reference proteome</keyword>
<dbReference type="OrthoDB" id="687122at2759"/>
<dbReference type="PANTHER" id="PTHR31111">
    <property type="entry name" value="BNAA05G37150D PROTEIN-RELATED"/>
    <property type="match status" value="1"/>
</dbReference>
<dbReference type="Pfam" id="PF00646">
    <property type="entry name" value="F-box"/>
    <property type="match status" value="1"/>
</dbReference>
<evidence type="ECO:0000313" key="3">
    <source>
        <dbReference type="Proteomes" id="UP000694251"/>
    </source>
</evidence>
<dbReference type="InterPro" id="IPR017451">
    <property type="entry name" value="F-box-assoc_interact_dom"/>
</dbReference>
<evidence type="ECO:0000259" key="1">
    <source>
        <dbReference type="SMART" id="SM00256"/>
    </source>
</evidence>
<dbReference type="EMBL" id="JAEFBJ010000010">
    <property type="protein sequence ID" value="KAG7564760.1"/>
    <property type="molecule type" value="Genomic_DNA"/>
</dbReference>
<dbReference type="NCBIfam" id="TIGR01640">
    <property type="entry name" value="F_box_assoc_1"/>
    <property type="match status" value="1"/>
</dbReference>
<dbReference type="SMART" id="SM00256">
    <property type="entry name" value="FBOX"/>
    <property type="match status" value="1"/>
</dbReference>
<proteinExistence type="predicted"/>
<feature type="domain" description="F-box" evidence="1">
    <location>
        <begin position="12"/>
        <end position="52"/>
    </location>
</feature>
<comment type="caution">
    <text evidence="2">The sequence shown here is derived from an EMBL/GenBank/DDBJ whole genome shotgun (WGS) entry which is preliminary data.</text>
</comment>
<dbReference type="InterPro" id="IPR013187">
    <property type="entry name" value="F-box-assoc_dom_typ3"/>
</dbReference>
<accession>A0A8T1ZXU6</accession>
<sequence>MKFGPNTTPIYIPLDLQINILLRLHVKSLLRFRCVSKLWCSIITSHDFGNRHFDITSSSAAPRLLIAFQDFDRNGLMLVSSPNPNTSSSSPSSCCVPYKDLRLVNIHGQQVYNAVRGLICFESRLKVGICNPSTRELHIFPQVKLKRDPDTFPCIMYFLGYDPIEDKYKVLAIDNLPWRLEYKIVVLGEEEAWREAPCVACPHLANTLGLYMNGSLYYGASRKDKGSPNNSIIVSFDVRSETYKISNVPSKLLPIDDSDNFWTDNCNWFSGDKTLINYSGKIGVVEKPRHGIFRMWVVEDAEKEEWSMNTFYLPQSAAGLDFKVTDTFITGEICLVPKNILDPFCLFYYNLKTNSMRSVTYEGLPISEFKQALQFHSLSVTVSDHYESLMSLET</sequence>